<dbReference type="PATRIC" id="fig|67356.5.peg.8130"/>
<protein>
    <recommendedName>
        <fullName evidence="4">MORN repeat variant</fullName>
    </recommendedName>
</protein>
<gene>
    <name evidence="2" type="ORF">ADK37_38000</name>
</gene>
<evidence type="ECO:0008006" key="4">
    <source>
        <dbReference type="Google" id="ProtNLM"/>
    </source>
</evidence>
<dbReference type="Gene3D" id="2.20.110.10">
    <property type="entry name" value="Histone H3 K4-specific methyltransferase SET7/9 N-terminal domain"/>
    <property type="match status" value="1"/>
</dbReference>
<dbReference type="eggNOG" id="COG2849">
    <property type="taxonomic scope" value="Bacteria"/>
</dbReference>
<dbReference type="STRING" id="67356.AQJ84_37535"/>
<sequence length="124" mass="14046">MSAKRIDLDDPEVDLDYAQRLLYRGELFTGEVEEHLAGHRVSLVTYTDGYRDGPFREWFKSGVLRAEGTMRMGNLSGEYKSWHENGVLATKKLHSEDGGGPLSHYEWDDEGSPTRAWENTAPQG</sequence>
<dbReference type="AlphaFoldDB" id="A0A0L8KT70"/>
<keyword evidence="3" id="KW-1185">Reference proteome</keyword>
<dbReference type="OrthoDB" id="4563261at2"/>
<organism evidence="2 3">
    <name type="scientific">Streptomyces resistomycificus</name>
    <dbReference type="NCBI Taxonomy" id="67356"/>
    <lineage>
        <taxon>Bacteria</taxon>
        <taxon>Bacillati</taxon>
        <taxon>Actinomycetota</taxon>
        <taxon>Actinomycetes</taxon>
        <taxon>Kitasatosporales</taxon>
        <taxon>Streptomycetaceae</taxon>
        <taxon>Streptomyces</taxon>
        <taxon>Streptomyces aurantiacus group</taxon>
    </lineage>
</organism>
<dbReference type="SUPFAM" id="SSF82185">
    <property type="entry name" value="Histone H3 K4-specific methyltransferase SET7/9 N-terminal domain"/>
    <property type="match status" value="1"/>
</dbReference>
<dbReference type="Proteomes" id="UP000037251">
    <property type="component" value="Unassembled WGS sequence"/>
</dbReference>
<evidence type="ECO:0000313" key="3">
    <source>
        <dbReference type="Proteomes" id="UP000037251"/>
    </source>
</evidence>
<accession>A0A0L8KT70</accession>
<proteinExistence type="predicted"/>
<dbReference type="EMBL" id="LGUS01000224">
    <property type="protein sequence ID" value="KOG29090.1"/>
    <property type="molecule type" value="Genomic_DNA"/>
</dbReference>
<comment type="caution">
    <text evidence="2">The sequence shown here is derived from an EMBL/GenBank/DDBJ whole genome shotgun (WGS) entry which is preliminary data.</text>
</comment>
<feature type="region of interest" description="Disordered" evidence="1">
    <location>
        <begin position="92"/>
        <end position="124"/>
    </location>
</feature>
<name>A0A0L8KT70_9ACTN</name>
<reference evidence="3" key="1">
    <citation type="submission" date="2015-07" db="EMBL/GenBank/DDBJ databases">
        <authorList>
            <person name="Ju K.-S."/>
            <person name="Doroghazi J.R."/>
            <person name="Metcalf W.W."/>
        </authorList>
    </citation>
    <scope>NUCLEOTIDE SEQUENCE [LARGE SCALE GENOMIC DNA]</scope>
    <source>
        <strain evidence="3">NRRL 2290</strain>
    </source>
</reference>
<evidence type="ECO:0000256" key="1">
    <source>
        <dbReference type="SAM" id="MobiDB-lite"/>
    </source>
</evidence>
<evidence type="ECO:0000313" key="2">
    <source>
        <dbReference type="EMBL" id="KOG29090.1"/>
    </source>
</evidence>
<dbReference type="RefSeq" id="WP_030044222.1">
    <property type="nucleotide sequence ID" value="NZ_KL575643.1"/>
</dbReference>